<organism evidence="2 3">
    <name type="scientific">Carnobacterium maltaromaticum</name>
    <name type="common">Carnobacterium piscicola</name>
    <dbReference type="NCBI Taxonomy" id="2751"/>
    <lineage>
        <taxon>Bacteria</taxon>
        <taxon>Bacillati</taxon>
        <taxon>Bacillota</taxon>
        <taxon>Bacilli</taxon>
        <taxon>Lactobacillales</taxon>
        <taxon>Carnobacteriaceae</taxon>
        <taxon>Carnobacterium</taxon>
    </lineage>
</organism>
<evidence type="ECO:0000313" key="2">
    <source>
        <dbReference type="EMBL" id="MDZ5760656.1"/>
    </source>
</evidence>
<comment type="caution">
    <text evidence="2">The sequence shown here is derived from an EMBL/GenBank/DDBJ whole genome shotgun (WGS) entry which is preliminary data.</text>
</comment>
<reference evidence="2" key="1">
    <citation type="submission" date="2023-08" db="EMBL/GenBank/DDBJ databases">
        <title>Genomic characterization of piscicolin 126 produced by Carnobacterium maltaromaticum CM22 strain isolated from salmon (Salmo salar).</title>
        <authorList>
            <person name="Gonzalez-Gragera E."/>
            <person name="Garcia-Lopez J.D."/>
            <person name="Teso-Perez C."/>
            <person name="Gimenez-Hernandez I."/>
            <person name="Peralta-Sanchez J.M."/>
            <person name="Valdivia E."/>
            <person name="Montalban-Lopez M."/>
            <person name="Martin-Platero A.M."/>
            <person name="Banos A."/>
            <person name="Martinez-Bueno M."/>
        </authorList>
    </citation>
    <scope>NUCLEOTIDE SEQUENCE</scope>
    <source>
        <strain evidence="2">CM22</strain>
    </source>
</reference>
<feature type="compositionally biased region" description="Gly residues" evidence="1">
    <location>
        <begin position="309"/>
        <end position="318"/>
    </location>
</feature>
<evidence type="ECO:0000313" key="3">
    <source>
        <dbReference type="Proteomes" id="UP001290462"/>
    </source>
</evidence>
<sequence length="358" mass="38319">MKKKKLVMLVSAGVLTLGIVGGGVYVAQANSAERTEKKQNDSDKELEKSVDSYLATIYTDKTYTDVKDNVEQKTIDDAKRFTANKLGREMTKTTRKKLYELVTAPQMVYVKNTISDMYESEGVAKSTLDEKDFDKLSDLIKQLQDKKEVFAKKETEKLNVAKASFKQAKDVENQVNSFFDKETVKDDVTREAYQTALDNVTALKQVTLKESLTEKLVLVDTKLSEKEQAVVAEEQAVQAQQEVQAKAEQEKASAATNNSNVQNGDNSSNAGYTDNGSSNSTPQNGGSPQENNSNNGATQQPTPPASNNNGGGSGGWSGTGNATDGGTVGGGANNGGAGDNTWTGGDFDGSGIDTGGWS</sequence>
<gene>
    <name evidence="2" type="ORF">RAK27_18605</name>
</gene>
<feature type="compositionally biased region" description="Gly residues" evidence="1">
    <location>
        <begin position="346"/>
        <end position="358"/>
    </location>
</feature>
<dbReference type="Proteomes" id="UP001290462">
    <property type="component" value="Unassembled WGS sequence"/>
</dbReference>
<feature type="region of interest" description="Disordered" evidence="1">
    <location>
        <begin position="242"/>
        <end position="358"/>
    </location>
</feature>
<protein>
    <recommendedName>
        <fullName evidence="4">MapZ extracellular domain-containing protein</fullName>
    </recommendedName>
</protein>
<dbReference type="RefSeq" id="WP_322809821.1">
    <property type="nucleotide sequence ID" value="NZ_JAVBVO010000024.1"/>
</dbReference>
<feature type="compositionally biased region" description="Polar residues" evidence="1">
    <location>
        <begin position="254"/>
        <end position="300"/>
    </location>
</feature>
<dbReference type="EMBL" id="JAVBVO010000024">
    <property type="protein sequence ID" value="MDZ5760656.1"/>
    <property type="molecule type" value="Genomic_DNA"/>
</dbReference>
<evidence type="ECO:0000256" key="1">
    <source>
        <dbReference type="SAM" id="MobiDB-lite"/>
    </source>
</evidence>
<accession>A0AAW9KBY0</accession>
<evidence type="ECO:0008006" key="4">
    <source>
        <dbReference type="Google" id="ProtNLM"/>
    </source>
</evidence>
<name>A0AAW9KBY0_CARML</name>
<proteinExistence type="predicted"/>
<dbReference type="AlphaFoldDB" id="A0AAW9KBY0"/>
<feature type="compositionally biased region" description="Gly residues" evidence="1">
    <location>
        <begin position="326"/>
        <end position="338"/>
    </location>
</feature>